<evidence type="ECO:0000259" key="10">
    <source>
        <dbReference type="Pfam" id="PF25179"/>
    </source>
</evidence>
<feature type="transmembrane region" description="Helical" evidence="8">
    <location>
        <begin position="121"/>
        <end position="143"/>
    </location>
</feature>
<evidence type="ECO:0000256" key="2">
    <source>
        <dbReference type="ARBA" id="ARBA00005512"/>
    </source>
</evidence>
<dbReference type="InterPro" id="IPR009613">
    <property type="entry name" value="LMF"/>
</dbReference>
<dbReference type="InterPro" id="IPR057433">
    <property type="entry name" value="LMF1/2_C"/>
</dbReference>
<feature type="transmembrane region" description="Helical" evidence="8">
    <location>
        <begin position="155"/>
        <end position="174"/>
    </location>
</feature>
<accession>A0A8J2REE0</accession>
<feature type="transmembrane region" description="Helical" evidence="8">
    <location>
        <begin position="61"/>
        <end position="89"/>
    </location>
</feature>
<evidence type="ECO:0000256" key="7">
    <source>
        <dbReference type="ARBA" id="ARBA00023180"/>
    </source>
</evidence>
<keyword evidence="12" id="KW-1185">Reference proteome</keyword>
<dbReference type="PANTHER" id="PTHR14463:SF5">
    <property type="entry name" value="LIPASE MATURATION FACTOR 2"/>
    <property type="match status" value="1"/>
</dbReference>
<feature type="transmembrane region" description="Helical" evidence="8">
    <location>
        <begin position="339"/>
        <end position="361"/>
    </location>
</feature>
<feature type="transmembrane region" description="Helical" evidence="8">
    <location>
        <begin position="381"/>
        <end position="402"/>
    </location>
</feature>
<dbReference type="InterPro" id="IPR057434">
    <property type="entry name" value="LMF1/2_N"/>
</dbReference>
<evidence type="ECO:0000256" key="1">
    <source>
        <dbReference type="ARBA" id="ARBA00004477"/>
    </source>
</evidence>
<keyword evidence="5 8" id="KW-1133">Transmembrane helix</keyword>
<name>A0A8J2REE0_9CRUS</name>
<comment type="function">
    <text evidence="8">Involved in the maturation of specific proteins in the endoplasmic reticulum.</text>
</comment>
<comment type="similarity">
    <text evidence="2 8">Belongs to the lipase maturation factor family.</text>
</comment>
<feature type="transmembrane region" description="Helical" evidence="8">
    <location>
        <begin position="295"/>
        <end position="314"/>
    </location>
</feature>
<gene>
    <name evidence="11" type="ORF">DGAL_LOCUS1297</name>
</gene>
<protein>
    <recommendedName>
        <fullName evidence="8">Lipase maturation factor</fullName>
    </recommendedName>
</protein>
<dbReference type="EMBL" id="CAKKLH010000014">
    <property type="protein sequence ID" value="CAH0099183.1"/>
    <property type="molecule type" value="Genomic_DNA"/>
</dbReference>
<keyword evidence="4 8" id="KW-0256">Endoplasmic reticulum</keyword>
<dbReference type="Pfam" id="PF06762">
    <property type="entry name" value="LMF1"/>
    <property type="match status" value="1"/>
</dbReference>
<keyword evidence="6 8" id="KW-0472">Membrane</keyword>
<dbReference type="Pfam" id="PF25179">
    <property type="entry name" value="LMF1_C"/>
    <property type="match status" value="1"/>
</dbReference>
<proteinExistence type="inferred from homology"/>
<evidence type="ECO:0000256" key="4">
    <source>
        <dbReference type="ARBA" id="ARBA00022824"/>
    </source>
</evidence>
<dbReference type="Proteomes" id="UP000789390">
    <property type="component" value="Unassembled WGS sequence"/>
</dbReference>
<comment type="caution">
    <text evidence="11">The sequence shown here is derived from an EMBL/GenBank/DDBJ whole genome shotgun (WGS) entry which is preliminary data.</text>
</comment>
<dbReference type="GO" id="GO:0051604">
    <property type="term" value="P:protein maturation"/>
    <property type="evidence" value="ECO:0007669"/>
    <property type="project" value="InterPro"/>
</dbReference>
<evidence type="ECO:0000256" key="8">
    <source>
        <dbReference type="RuleBase" id="RU361229"/>
    </source>
</evidence>
<organism evidence="11 12">
    <name type="scientific">Daphnia galeata</name>
    <dbReference type="NCBI Taxonomy" id="27404"/>
    <lineage>
        <taxon>Eukaryota</taxon>
        <taxon>Metazoa</taxon>
        <taxon>Ecdysozoa</taxon>
        <taxon>Arthropoda</taxon>
        <taxon>Crustacea</taxon>
        <taxon>Branchiopoda</taxon>
        <taxon>Diplostraca</taxon>
        <taxon>Cladocera</taxon>
        <taxon>Anomopoda</taxon>
        <taxon>Daphniidae</taxon>
        <taxon>Daphnia</taxon>
    </lineage>
</organism>
<keyword evidence="3 8" id="KW-0812">Transmembrane</keyword>
<dbReference type="PANTHER" id="PTHR14463">
    <property type="entry name" value="LIPASE MATURATION FACTOR"/>
    <property type="match status" value="1"/>
</dbReference>
<comment type="subcellular location">
    <subcellularLocation>
        <location evidence="1 8">Endoplasmic reticulum membrane</location>
        <topology evidence="1 8">Multi-pass membrane protein</topology>
    </subcellularLocation>
</comment>
<feature type="transmembrane region" description="Helical" evidence="8">
    <location>
        <begin position="7"/>
        <end position="27"/>
    </location>
</feature>
<evidence type="ECO:0000256" key="5">
    <source>
        <dbReference type="ARBA" id="ARBA00022989"/>
    </source>
</evidence>
<feature type="transmembrane region" description="Helical" evidence="8">
    <location>
        <begin position="211"/>
        <end position="233"/>
    </location>
</feature>
<feature type="domain" description="Lipase maturation factor 1/2 N-terminal" evidence="9">
    <location>
        <begin position="121"/>
        <end position="280"/>
    </location>
</feature>
<dbReference type="GO" id="GO:0005789">
    <property type="term" value="C:endoplasmic reticulum membrane"/>
    <property type="evidence" value="ECO:0007669"/>
    <property type="project" value="UniProtKB-SubCell"/>
</dbReference>
<evidence type="ECO:0000259" key="9">
    <source>
        <dbReference type="Pfam" id="PF06762"/>
    </source>
</evidence>
<feature type="domain" description="Lipase maturation factor 1/2 C-terminal" evidence="10">
    <location>
        <begin position="426"/>
        <end position="568"/>
    </location>
</feature>
<evidence type="ECO:0000256" key="6">
    <source>
        <dbReference type="ARBA" id="ARBA00023136"/>
    </source>
</evidence>
<feature type="transmembrane region" description="Helical" evidence="8">
    <location>
        <begin position="96"/>
        <end position="115"/>
    </location>
</feature>
<dbReference type="OrthoDB" id="434126at2759"/>
<dbReference type="AlphaFoldDB" id="A0A8J2REE0"/>
<sequence length="633" mass="73164">MYSTRNLYLRCMAAVYLSAFSSFYVQIRGLYGPNGILPCHTRLNFQDKRHFFDKFWENPTLLYLAPAFGLTVSYCMELFALTGIILSFLGLVYQKVCNLFTFLTLWILYLSLYKVGQTFLYFQWDIMLLESGFITIIVAPIIYTKNRSTTPKDQICFWLVKWLLFRLMFASGVVKLTSKCSQWWGLSALPLHFESQCIPTPFSWYLYQLPIWFHKLSVVATYVIEIILPFLFFMPSRKLRLISCYGQILLQAAIIASGNYNFFNLLTLTFCISLMDDGHLSGSQKPIKSSRIESIFTGISVALLIYFTVLWFGIDFGKDVPVHSEIKFSVEEFETALKWAVPASIAIGVTSFVITACSSLYDLVFRSKSSLLMYLRNVLQFIVYFAMAFFLFGISLVPYSTLDQATQTSLPSFFNRWHSQSNQFHLTSSYGLFRSMTGVDGRPEVILEGAPHLEGPYTEIPFKYKPGHIEKASQFVVPHQPRLDWQMWFAALGTYHQNPWLVSLAYRILTNQTEVIHLLDSNIYNEFEEDWPPKYIKGSLYSYKYTFTPDGSIKGNWWKRTRVSDYLPIFKADHDPLIKYLENLKIIRSPDIPLTNTLLSSFLDKSWEICSATEPHIFIWGLLLSAFIVARLS</sequence>
<evidence type="ECO:0000256" key="3">
    <source>
        <dbReference type="ARBA" id="ARBA00022692"/>
    </source>
</evidence>
<keyword evidence="7" id="KW-0325">Glycoprotein</keyword>
<evidence type="ECO:0000313" key="11">
    <source>
        <dbReference type="EMBL" id="CAH0099183.1"/>
    </source>
</evidence>
<evidence type="ECO:0000313" key="12">
    <source>
        <dbReference type="Proteomes" id="UP000789390"/>
    </source>
</evidence>
<reference evidence="11" key="1">
    <citation type="submission" date="2021-11" db="EMBL/GenBank/DDBJ databases">
        <authorList>
            <person name="Schell T."/>
        </authorList>
    </citation>
    <scope>NUCLEOTIDE SEQUENCE</scope>
    <source>
        <strain evidence="11">M5</strain>
    </source>
</reference>